<dbReference type="PRINTS" id="PR00127">
    <property type="entry name" value="CLPPROTEASEP"/>
</dbReference>
<proteinExistence type="inferred from homology"/>
<keyword evidence="3 7" id="KW-0645">Protease</keyword>
<dbReference type="GO" id="GO:0004176">
    <property type="term" value="F:ATP-dependent peptidase activity"/>
    <property type="evidence" value="ECO:0007669"/>
    <property type="project" value="InterPro"/>
</dbReference>
<dbReference type="GO" id="GO:0051117">
    <property type="term" value="F:ATPase binding"/>
    <property type="evidence" value="ECO:0007669"/>
    <property type="project" value="TreeGrafter"/>
</dbReference>
<evidence type="ECO:0000256" key="3">
    <source>
        <dbReference type="ARBA" id="ARBA00022670"/>
    </source>
</evidence>
<dbReference type="PANTHER" id="PTHR10381">
    <property type="entry name" value="ATP-DEPENDENT CLP PROTEASE PROTEOLYTIC SUBUNIT"/>
    <property type="match status" value="1"/>
</dbReference>
<evidence type="ECO:0000313" key="7">
    <source>
        <dbReference type="EMBL" id="AVM82690.1"/>
    </source>
</evidence>
<dbReference type="InterPro" id="IPR029045">
    <property type="entry name" value="ClpP/crotonase-like_dom_sf"/>
</dbReference>
<accession>A0A2P1GCK5</accession>
<evidence type="ECO:0000256" key="4">
    <source>
        <dbReference type="ARBA" id="ARBA00022801"/>
    </source>
</evidence>
<geneLocation type="chloroplast" evidence="7"/>
<evidence type="ECO:0000256" key="2">
    <source>
        <dbReference type="ARBA" id="ARBA00022640"/>
    </source>
</evidence>
<dbReference type="CDD" id="cd07017">
    <property type="entry name" value="S14_ClpP_2"/>
    <property type="match status" value="1"/>
</dbReference>
<keyword evidence="2 7" id="KW-0934">Plastid</keyword>
<dbReference type="GO" id="GO:0009532">
    <property type="term" value="C:plastid stroma"/>
    <property type="evidence" value="ECO:0007669"/>
    <property type="project" value="UniProtKB-ARBA"/>
</dbReference>
<reference evidence="7" key="1">
    <citation type="journal article" date="2018" name="Mol. Phylogenet. Evol.">
        <title>Combining high-throughput sequencing and targeted loci data to infer the phylogeny of the "Adenocalymma-Neojobertia" clade (Bignonieae, Bignoniaceae).</title>
        <authorList>
            <person name="Fonseca L.H.M."/>
            <person name="Lohmann L.G."/>
        </authorList>
    </citation>
    <scope>NUCLEOTIDE SEQUENCE</scope>
</reference>
<evidence type="ECO:0000256" key="6">
    <source>
        <dbReference type="RuleBase" id="RU003567"/>
    </source>
</evidence>
<dbReference type="SUPFAM" id="SSF52096">
    <property type="entry name" value="ClpP/crotonase"/>
    <property type="match status" value="1"/>
</dbReference>
<dbReference type="Gene3D" id="3.90.226.10">
    <property type="entry name" value="2-enoyl-CoA Hydratase, Chain A, domain 1"/>
    <property type="match status" value="1"/>
</dbReference>
<dbReference type="EMBL" id="MG831877">
    <property type="protein sequence ID" value="AVM82690.1"/>
    <property type="molecule type" value="Genomic_DNA"/>
</dbReference>
<gene>
    <name evidence="7" type="primary">clpP</name>
</gene>
<dbReference type="GO" id="GO:0006515">
    <property type="term" value="P:protein quality control for misfolded or incompletely synthesized proteins"/>
    <property type="evidence" value="ECO:0007669"/>
    <property type="project" value="TreeGrafter"/>
</dbReference>
<evidence type="ECO:0000256" key="1">
    <source>
        <dbReference type="ARBA" id="ARBA00007039"/>
    </source>
</evidence>
<dbReference type="PANTHER" id="PTHR10381:SF15">
    <property type="entry name" value="CHLOROPLASTIC ATP-DEPENDENT CLP PROTEASE PROTEOLYTIC SUBUNIT 1"/>
    <property type="match status" value="1"/>
</dbReference>
<keyword evidence="5" id="KW-0720">Serine protease</keyword>
<dbReference type="InterPro" id="IPR023562">
    <property type="entry name" value="ClpP/TepA"/>
</dbReference>
<dbReference type="InterPro" id="IPR001907">
    <property type="entry name" value="ClpP"/>
</dbReference>
<comment type="similarity">
    <text evidence="1 6">Belongs to the peptidase S14 family.</text>
</comment>
<dbReference type="Pfam" id="PF00574">
    <property type="entry name" value="CLP_protease"/>
    <property type="match status" value="1"/>
</dbReference>
<evidence type="ECO:0000256" key="5">
    <source>
        <dbReference type="ARBA" id="ARBA00022825"/>
    </source>
</evidence>
<protein>
    <recommendedName>
        <fullName evidence="6">ATP-dependent Clp protease proteolytic subunit</fullName>
    </recommendedName>
</protein>
<organism evidence="7">
    <name type="scientific">Podranea ricasoliana</name>
    <name type="common">Pink trumpet vine</name>
    <dbReference type="NCBI Taxonomy" id="83955"/>
    <lineage>
        <taxon>Eukaryota</taxon>
        <taxon>Viridiplantae</taxon>
        <taxon>Streptophyta</taxon>
        <taxon>Embryophyta</taxon>
        <taxon>Tracheophyta</taxon>
        <taxon>Spermatophyta</taxon>
        <taxon>Magnoliopsida</taxon>
        <taxon>eudicotyledons</taxon>
        <taxon>Gunneridae</taxon>
        <taxon>Pentapetalae</taxon>
        <taxon>asterids</taxon>
        <taxon>lamiids</taxon>
        <taxon>Lamiales</taxon>
        <taxon>Bignoniaceae</taxon>
        <taxon>Tecomeae</taxon>
        <taxon>Podranea</taxon>
    </lineage>
</organism>
<dbReference type="AlphaFoldDB" id="A0A2P1GCK5"/>
<name>A0A2P1GCK5_PODRI</name>
<keyword evidence="4" id="KW-0378">Hydrolase</keyword>
<keyword evidence="7" id="KW-0150">Chloroplast</keyword>
<sequence length="191" mass="21247">MPIGVPKVVFEAPEDEEPSCNRLYYLRFLFLGQELESEIGNQICCLLVHFTLDDPTKDFYFFINSPGGSIIPGIAIYDLMDNIPPDVNTLGLGQVASMASLLLAGGTITKRAAYPYARVMIHEPAMSRYESTTEDCFLESQHMELLRKMIMGIYAEKTGQPSWVISADLDKESFMTATEALSYGIVDQIGI</sequence>
<dbReference type="GO" id="GO:0004252">
    <property type="term" value="F:serine-type endopeptidase activity"/>
    <property type="evidence" value="ECO:0007669"/>
    <property type="project" value="InterPro"/>
</dbReference>
<dbReference type="GO" id="GO:0009368">
    <property type="term" value="C:endopeptidase Clp complex"/>
    <property type="evidence" value="ECO:0007669"/>
    <property type="project" value="TreeGrafter"/>
</dbReference>